<dbReference type="EMBL" id="NEDP02004990">
    <property type="protein sequence ID" value="OWF43857.1"/>
    <property type="molecule type" value="Genomic_DNA"/>
</dbReference>
<dbReference type="Proteomes" id="UP000242188">
    <property type="component" value="Unassembled WGS sequence"/>
</dbReference>
<name>A0A210Q545_MIZYE</name>
<dbReference type="PANTHER" id="PTHR22948">
    <property type="entry name" value="TUDOR DOMAIN CONTAINING PROTEIN"/>
    <property type="match status" value="1"/>
</dbReference>
<feature type="compositionally biased region" description="Polar residues" evidence="1">
    <location>
        <begin position="1101"/>
        <end position="1117"/>
    </location>
</feature>
<feature type="region of interest" description="Disordered" evidence="1">
    <location>
        <begin position="391"/>
        <end position="459"/>
    </location>
</feature>
<evidence type="ECO:0000256" key="1">
    <source>
        <dbReference type="SAM" id="MobiDB-lite"/>
    </source>
</evidence>
<feature type="region of interest" description="Disordered" evidence="1">
    <location>
        <begin position="935"/>
        <end position="1023"/>
    </location>
</feature>
<feature type="region of interest" description="Disordered" evidence="1">
    <location>
        <begin position="1030"/>
        <end position="1049"/>
    </location>
</feature>
<dbReference type="Gene3D" id="2.30.30.140">
    <property type="match status" value="1"/>
</dbReference>
<organism evidence="3 4">
    <name type="scientific">Mizuhopecten yessoensis</name>
    <name type="common">Japanese scallop</name>
    <name type="synonym">Patinopecten yessoensis</name>
    <dbReference type="NCBI Taxonomy" id="6573"/>
    <lineage>
        <taxon>Eukaryota</taxon>
        <taxon>Metazoa</taxon>
        <taxon>Spiralia</taxon>
        <taxon>Lophotrochozoa</taxon>
        <taxon>Mollusca</taxon>
        <taxon>Bivalvia</taxon>
        <taxon>Autobranchia</taxon>
        <taxon>Pteriomorphia</taxon>
        <taxon>Pectinida</taxon>
        <taxon>Pectinoidea</taxon>
        <taxon>Pectinidae</taxon>
        <taxon>Mizuhopecten</taxon>
    </lineage>
</organism>
<feature type="compositionally biased region" description="Polar residues" evidence="1">
    <location>
        <begin position="785"/>
        <end position="803"/>
    </location>
</feature>
<keyword evidence="4" id="KW-1185">Reference proteome</keyword>
<feature type="compositionally biased region" description="Basic and acidic residues" evidence="1">
    <location>
        <begin position="978"/>
        <end position="995"/>
    </location>
</feature>
<dbReference type="InterPro" id="IPR050621">
    <property type="entry name" value="Tudor_domain_containing"/>
</dbReference>
<dbReference type="SMART" id="SM00333">
    <property type="entry name" value="TUDOR"/>
    <property type="match status" value="1"/>
</dbReference>
<protein>
    <submittedName>
        <fullName evidence="3">Tudor domain-containing protein 1</fullName>
    </submittedName>
</protein>
<dbReference type="STRING" id="6573.A0A210Q545"/>
<comment type="caution">
    <text evidence="3">The sequence shown here is derived from an EMBL/GenBank/DDBJ whole genome shotgun (WGS) entry which is preliminary data.</text>
</comment>
<dbReference type="PANTHER" id="PTHR22948:SF29">
    <property type="entry name" value="FI02030P-RELATED"/>
    <property type="match status" value="1"/>
</dbReference>
<dbReference type="Gene3D" id="2.40.50.90">
    <property type="match status" value="1"/>
</dbReference>
<feature type="compositionally biased region" description="Acidic residues" evidence="1">
    <location>
        <begin position="1200"/>
        <end position="1212"/>
    </location>
</feature>
<dbReference type="OrthoDB" id="9995375at2759"/>
<feature type="domain" description="Tudor" evidence="2">
    <location>
        <begin position="59"/>
        <end position="120"/>
    </location>
</feature>
<feature type="region of interest" description="Disordered" evidence="1">
    <location>
        <begin position="222"/>
        <end position="304"/>
    </location>
</feature>
<feature type="compositionally biased region" description="Acidic residues" evidence="1">
    <location>
        <begin position="283"/>
        <end position="292"/>
    </location>
</feature>
<feature type="compositionally biased region" description="Low complexity" evidence="1">
    <location>
        <begin position="856"/>
        <end position="867"/>
    </location>
</feature>
<dbReference type="PROSITE" id="PS50304">
    <property type="entry name" value="TUDOR"/>
    <property type="match status" value="1"/>
</dbReference>
<evidence type="ECO:0000313" key="4">
    <source>
        <dbReference type="Proteomes" id="UP000242188"/>
    </source>
</evidence>
<feature type="region of interest" description="Disordered" evidence="1">
    <location>
        <begin position="1101"/>
        <end position="1154"/>
    </location>
</feature>
<evidence type="ECO:0000313" key="3">
    <source>
        <dbReference type="EMBL" id="OWF43857.1"/>
    </source>
</evidence>
<reference evidence="3 4" key="1">
    <citation type="journal article" date="2017" name="Nat. Ecol. Evol.">
        <title>Scallop genome provides insights into evolution of bilaterian karyotype and development.</title>
        <authorList>
            <person name="Wang S."/>
            <person name="Zhang J."/>
            <person name="Jiao W."/>
            <person name="Li J."/>
            <person name="Xun X."/>
            <person name="Sun Y."/>
            <person name="Guo X."/>
            <person name="Huan P."/>
            <person name="Dong B."/>
            <person name="Zhang L."/>
            <person name="Hu X."/>
            <person name="Sun X."/>
            <person name="Wang J."/>
            <person name="Zhao C."/>
            <person name="Wang Y."/>
            <person name="Wang D."/>
            <person name="Huang X."/>
            <person name="Wang R."/>
            <person name="Lv J."/>
            <person name="Li Y."/>
            <person name="Zhang Z."/>
            <person name="Liu B."/>
            <person name="Lu W."/>
            <person name="Hui Y."/>
            <person name="Liang J."/>
            <person name="Zhou Z."/>
            <person name="Hou R."/>
            <person name="Li X."/>
            <person name="Liu Y."/>
            <person name="Li H."/>
            <person name="Ning X."/>
            <person name="Lin Y."/>
            <person name="Zhao L."/>
            <person name="Xing Q."/>
            <person name="Dou J."/>
            <person name="Li Y."/>
            <person name="Mao J."/>
            <person name="Guo H."/>
            <person name="Dou H."/>
            <person name="Li T."/>
            <person name="Mu C."/>
            <person name="Jiang W."/>
            <person name="Fu Q."/>
            <person name="Fu X."/>
            <person name="Miao Y."/>
            <person name="Liu J."/>
            <person name="Yu Q."/>
            <person name="Li R."/>
            <person name="Liao H."/>
            <person name="Li X."/>
            <person name="Kong Y."/>
            <person name="Jiang Z."/>
            <person name="Chourrout D."/>
            <person name="Li R."/>
            <person name="Bao Z."/>
        </authorList>
    </citation>
    <scope>NUCLEOTIDE SEQUENCE [LARGE SCALE GENOMIC DNA]</scope>
    <source>
        <strain evidence="3 4">PY_sf001</strain>
    </source>
</reference>
<feature type="compositionally biased region" description="Basic and acidic residues" evidence="1">
    <location>
        <begin position="399"/>
        <end position="408"/>
    </location>
</feature>
<feature type="compositionally biased region" description="Polar residues" evidence="1">
    <location>
        <begin position="1001"/>
        <end position="1016"/>
    </location>
</feature>
<evidence type="ECO:0000259" key="2">
    <source>
        <dbReference type="PROSITE" id="PS50304"/>
    </source>
</evidence>
<feature type="compositionally biased region" description="Basic residues" evidence="1">
    <location>
        <begin position="1037"/>
        <end position="1047"/>
    </location>
</feature>
<dbReference type="AlphaFoldDB" id="A0A210Q545"/>
<feature type="region of interest" description="Disordered" evidence="1">
    <location>
        <begin position="1185"/>
        <end position="1212"/>
    </location>
</feature>
<dbReference type="InterPro" id="IPR035437">
    <property type="entry name" value="SNase_OB-fold_sf"/>
</dbReference>
<dbReference type="InterPro" id="IPR002999">
    <property type="entry name" value="Tudor"/>
</dbReference>
<feature type="region of interest" description="Disordered" evidence="1">
    <location>
        <begin position="781"/>
        <end position="881"/>
    </location>
</feature>
<gene>
    <name evidence="3" type="ORF">KP79_PYT17607</name>
</gene>
<accession>A0A210Q545</accession>
<dbReference type="SUPFAM" id="SSF63748">
    <property type="entry name" value="Tudor/PWWP/MBT"/>
    <property type="match status" value="1"/>
</dbReference>
<dbReference type="Pfam" id="PF00567">
    <property type="entry name" value="TUDOR"/>
    <property type="match status" value="1"/>
</dbReference>
<proteinExistence type="predicted"/>
<sequence>MEETCPEQIYLGKVTQVIDPSNFWMQIGTDESLAEFLQFEINLEDSCRTMGISIDNVEDIGMGQLVLVDCTDTDRMWRRGQVSRVDSDSEAVDVHYIDYGDTELVNIDRLCVNQEDFFSYPSQALRCCLAGIRPIAKSWTSRATKVFQEMVSNDIFQTVVLAFEPASFRVSLYTNHGDDGIAVSHLMLEQELGLPSDDEVQRLFADAPKHFNPDTSYTPADYSIWGTPVIGEEPKEEGAWPDSAPDQSSSSDSPPSASSYATPIAGGDNTDNESEPKIQSHDSEDEEGSDSEGESRTPAQMIPEFDFARIEKYWDTSTDKLHEKIQIKRHNELEAENMKLKEDMEEQSALTAVAGSGRFSILTYSSDEEGDLPIHDGKFVDDKFISDIYNTNTNSVPEDSEKPDKENEPPPIMLEGKKKKWKTNAVPPRFQKNDVDKSPKKSRHVPPPPGFSESSVKTESEEIYPNALEYTAVHWSGAGGGQVLGAGETVSNYLVPQSHHKEKPFVPAPKKLGVSDEVSASWVEDVEILGDNDGEVVHMDRIAALEQTSPSKIDFYRVVNQIFAGVNKEDYDVTAAKLRKLFSTDLFVYLDTDQLQGVINILLNRAVRHYGELHDCLLEIIELLNVAQDFTECIVDGIKKLHDMFITVTTKGRQLHMQCSKLYGHLFSLSLFWDDSASSVQKCILDSVERWMYFNKKGTQTGQEDLEQIYLSSFKTIWVIIADILKDRFTDRYDNIQWECRDKLFGANIPRSTKEQLLDLYINCFVVPSEKVTVAVGCQTDPKQKVQTSSTDQEHQALQTPSESPKAPRHRGSESSKAPRHRGCESPKAPRHRGSESPKAPRHRGSDNSFSLLTPSSFAAASNNSMSTVPGYTTPPRPSTGVISPSCSTALTPLSHISADSSAYFTPDESPICADFPPLVHCVTGDGGMKEKKTWVDQVGSQPVVENVPRNDSNMSERDYASPKGAESRTVHGSPGESCDKVIQRAEVKSPDKKSKVSPPNTKKSVSTLSKDGQPQKTNAKKVVKETAKAVQDTAKSKHKEGHHKKGSFPLLRYGLATSVQNTHKPTGDLDTSEATLSSHHNLQKKLDMNSIMMDLMTSSDNTRNSALTSDAKATQGSRKKKKSDKKSDPKNNNRVDWWSMDVDGSNGEGHDQEVDLGWSAHSSDDCEVLLNGVKPPITAKTNSTAAFKAEKSSGNSTTQEDDGDVEWETDNSDNDDALVAAILKRDLGNSRPAIKQPLKHEQPCWRPGVRKCTGCGDDSHTIYECPHKHKNAFF</sequence>
<feature type="compositionally biased region" description="Low complexity" evidence="1">
    <location>
        <begin position="241"/>
        <end position="259"/>
    </location>
</feature>
<feature type="compositionally biased region" description="Basic and acidic residues" evidence="1">
    <location>
        <begin position="955"/>
        <end position="970"/>
    </location>
</feature>